<accession>A0A2P5GKK2</accession>
<dbReference type="EMBL" id="PQGD01000018">
    <property type="protein sequence ID" value="POP45087.1"/>
    <property type="molecule type" value="Genomic_DNA"/>
</dbReference>
<protein>
    <submittedName>
        <fullName evidence="1">Uncharacterized protein</fullName>
    </submittedName>
</protein>
<dbReference type="AlphaFoldDB" id="A0A2P5GKK2"/>
<sequence>MLCPAALRLHGPTGGTEFSLSLRERAGVRVASAACPAGRRVGRPGGGREGSLSLRERVVIAALPGDSALTGPTGMYGVLPLPQGEGWGEGGRCRLPDSASPDFTIISALIKPKPDLVSGFLV</sequence>
<reference evidence="1 2" key="1">
    <citation type="submission" date="2018-01" db="EMBL/GenBank/DDBJ databases">
        <title>Superficieibacter electus gen. nov., sp. nov., an extended-spectrum beta-lactamase possessing member of the Enterobacteriaceae family, isolated from intensive care unit surfaces.</title>
        <authorList>
            <person name="Potter R.F."/>
            <person name="D'Souza A.W."/>
        </authorList>
    </citation>
    <scope>NUCLEOTIDE SEQUENCE [LARGE SCALE GENOMIC DNA]</scope>
    <source>
        <strain evidence="1 2">BP-1</strain>
    </source>
</reference>
<comment type="caution">
    <text evidence="1">The sequence shown here is derived from an EMBL/GenBank/DDBJ whole genome shotgun (WGS) entry which is preliminary data.</text>
</comment>
<proteinExistence type="predicted"/>
<evidence type="ECO:0000313" key="1">
    <source>
        <dbReference type="EMBL" id="POP45087.1"/>
    </source>
</evidence>
<evidence type="ECO:0000313" key="2">
    <source>
        <dbReference type="Proteomes" id="UP000247005"/>
    </source>
</evidence>
<organism evidence="1 2">
    <name type="scientific">Superficieibacter electus</name>
    <dbReference type="NCBI Taxonomy" id="2022662"/>
    <lineage>
        <taxon>Bacteria</taxon>
        <taxon>Pseudomonadati</taxon>
        <taxon>Pseudomonadota</taxon>
        <taxon>Gammaproteobacteria</taxon>
        <taxon>Enterobacterales</taxon>
        <taxon>Enterobacteriaceae</taxon>
        <taxon>Superficieibacter</taxon>
    </lineage>
</organism>
<name>A0A2P5GKK2_9ENTR</name>
<dbReference type="Proteomes" id="UP000247005">
    <property type="component" value="Unassembled WGS sequence"/>
</dbReference>
<gene>
    <name evidence="1" type="ORF">CHU32_20185</name>
</gene>